<name>A0AAW7XDA7_9GAMM</name>
<dbReference type="Gene3D" id="1.25.40.10">
    <property type="entry name" value="Tetratricopeptide repeat domain"/>
    <property type="match status" value="1"/>
</dbReference>
<feature type="domain" description="Transglutaminase-like" evidence="2">
    <location>
        <begin position="309"/>
        <end position="373"/>
    </location>
</feature>
<dbReference type="Proteomes" id="UP001169760">
    <property type="component" value="Unassembled WGS sequence"/>
</dbReference>
<dbReference type="SUPFAM" id="SSF48452">
    <property type="entry name" value="TPR-like"/>
    <property type="match status" value="1"/>
</dbReference>
<evidence type="ECO:0000259" key="2">
    <source>
        <dbReference type="Pfam" id="PF01841"/>
    </source>
</evidence>
<accession>A0AAW7XDA7</accession>
<evidence type="ECO:0000256" key="1">
    <source>
        <dbReference type="SAM" id="SignalP"/>
    </source>
</evidence>
<organism evidence="4 5">
    <name type="scientific">Saccharophagus degradans</name>
    <dbReference type="NCBI Taxonomy" id="86304"/>
    <lineage>
        <taxon>Bacteria</taxon>
        <taxon>Pseudomonadati</taxon>
        <taxon>Pseudomonadota</taxon>
        <taxon>Gammaproteobacteria</taxon>
        <taxon>Cellvibrionales</taxon>
        <taxon>Cellvibrionaceae</taxon>
        <taxon>Saccharophagus</taxon>
    </lineage>
</organism>
<keyword evidence="1" id="KW-0732">Signal</keyword>
<evidence type="ECO:0000313" key="5">
    <source>
        <dbReference type="Proteomes" id="UP001169760"/>
    </source>
</evidence>
<dbReference type="Pfam" id="PF01841">
    <property type="entry name" value="Transglut_core"/>
    <property type="match status" value="1"/>
</dbReference>
<dbReference type="InterPro" id="IPR011990">
    <property type="entry name" value="TPR-like_helical_dom_sf"/>
</dbReference>
<dbReference type="EMBL" id="JAUOPB010000015">
    <property type="protein sequence ID" value="MDO6424513.1"/>
    <property type="molecule type" value="Genomic_DNA"/>
</dbReference>
<evidence type="ECO:0000313" key="4">
    <source>
        <dbReference type="EMBL" id="MDO6424513.1"/>
    </source>
</evidence>
<dbReference type="AlphaFoldDB" id="A0AAW7XDA7"/>
<feature type="domain" description="DUF3857" evidence="3">
    <location>
        <begin position="74"/>
        <end position="252"/>
    </location>
</feature>
<feature type="signal peptide" evidence="1">
    <location>
        <begin position="1"/>
        <end position="30"/>
    </location>
</feature>
<gene>
    <name evidence="4" type="ORF">Q4521_18645</name>
</gene>
<evidence type="ECO:0000259" key="3">
    <source>
        <dbReference type="Pfam" id="PF12969"/>
    </source>
</evidence>
<dbReference type="Gene3D" id="2.60.40.3140">
    <property type="match status" value="1"/>
</dbReference>
<reference evidence="4" key="1">
    <citation type="submission" date="2023-07" db="EMBL/GenBank/DDBJ databases">
        <title>Genome content predicts the carbon catabolic preferences of heterotrophic bacteria.</title>
        <authorList>
            <person name="Gralka M."/>
        </authorList>
    </citation>
    <scope>NUCLEOTIDE SEQUENCE</scope>
    <source>
        <strain evidence="4">I3M17_2</strain>
    </source>
</reference>
<dbReference type="InterPro" id="IPR038765">
    <property type="entry name" value="Papain-like_cys_pep_sf"/>
</dbReference>
<dbReference type="RefSeq" id="WP_303493789.1">
    <property type="nucleotide sequence ID" value="NZ_JAUOPB010000015.1"/>
</dbReference>
<dbReference type="InterPro" id="IPR002931">
    <property type="entry name" value="Transglutaminase-like"/>
</dbReference>
<dbReference type="SUPFAM" id="SSF54001">
    <property type="entry name" value="Cysteine proteinases"/>
    <property type="match status" value="1"/>
</dbReference>
<feature type="chain" id="PRO_5043364498" evidence="1">
    <location>
        <begin position="31"/>
        <end position="753"/>
    </location>
</feature>
<dbReference type="InterPro" id="IPR024618">
    <property type="entry name" value="DUF3857"/>
</dbReference>
<comment type="caution">
    <text evidence="4">The sequence shown here is derived from an EMBL/GenBank/DDBJ whole genome shotgun (WGS) entry which is preliminary data.</text>
</comment>
<proteinExistence type="predicted"/>
<dbReference type="Gene3D" id="3.10.620.30">
    <property type="match status" value="1"/>
</dbReference>
<protein>
    <submittedName>
        <fullName evidence="4">DUF3857 domain-containing protein</fullName>
    </submittedName>
</protein>
<dbReference type="Pfam" id="PF12969">
    <property type="entry name" value="DUF3857"/>
    <property type="match status" value="1"/>
</dbReference>
<sequence length="753" mass="84258">MTFLPPRSFSLPLHLAILFTLCFFCGIAHAEPKPMQEPPVKASLAPSLQAQAQIPATAHEAEVLHAINTSSVKANGHWEQQNYYSIRINTLEAARDYGRLAIQYNHYYSNTSLDFARVRSATGKINNLASDAVQVRVTGGGQDFYSDSSELVFSLPDVSPGSIIEFQYSQTSNELAFPELFTERAMPYWFQAKVGNDGWRGDYVHNYSLTLNAPSDLTLHTKAFMGFPAKAKTKKANGITTRTWSINKVAPLYPESWSEDLHKLAPMLRISTLNNWSAVDAWTWSNVKDKIQPTDELKAIVSSFNLAENATREEKIRAVYSYLQSNIRYVFAHLGRGGYEPHFANEIVANNYGDCKDQTVVGVALLRMLGVHALPALVETASAGRSDTTLVNLIFDHMIIYIPASGNYAPIWMDTTGDRSLYPGMSNYAKGQTALIVDGTGGKLTTINEGFADDYAHVKLDYHRPQKGEMQVDVRIELSGFFEQNIRNWWIHNNDRETDISNFLSSLFSNSLDFSVVGNVKNSENLWQPAYIEGTLTFKNSEDNFETLGASFGQANNLFGNYSSMQIPDTRKNAYWDVTEWKLYSTSTFRGTDNTIPTLLGASDDMTTPYFTLKQKGEVKGNDYVVTMEFTKPMHHLSVKEYQDYYAQLTKLNQIGSWMVSQRAAPADPALAELENIKSKNGEKSFSYQLALARHRIELGNFEKALEPAKKAVALNKKSGEAWHVLGMVQGFNSLIEDSMASFEKAESLGYLP</sequence>